<evidence type="ECO:0000313" key="7">
    <source>
        <dbReference type="EMBL" id="RFU75794.1"/>
    </source>
</evidence>
<keyword evidence="3" id="KW-0862">Zinc</keyword>
<dbReference type="OrthoDB" id="4851849at2759"/>
<protein>
    <submittedName>
        <fullName evidence="7">Phosphoserine aminotransferase</fullName>
    </submittedName>
</protein>
<sequence length="951" mass="108851">MTRVSVIPALPVLPSSTDASEWNFSPDLESEITTLAAWCQVKQQQREPISSTIEDSRDDLDEQIDDEECTNLLTPLSQDGDAEIKKRFLDRLAEILCYRKDPSLITSTALIYNEKEVTIVAARNSTSGGKTWLEKDTHMLEYLVQVLETVSAENSFGSQMLLDLQSTLVEYYSQRIRYHAKNAMSIEKGDTGLRFFKDSGCKGVVSGQLAVCHFVKGVETIYHSVDFFTKLKATLTPNKFCRVLEELACIRRPMQGAEAFLDVAQQCPGFRKIKVVLLNSLAAKKVKIWQMPNGQFSATPQLESKYRTEVKKKKNFHAEIILMAHLLERGLFCSEIFPYLGVSKKTCLLCGHFLREMGYFHTRGNHGKCYSQWTFPHLLRTTAEVAERLQTAVQGLRDILRAEGTKHDVPHRDAEKESTMVAPISPRYGREISPFNSVIEDPRFLMREAEWLARSRPRGREANMTPGNDEGFATSSHAHEGASEPQLKTRCPIGKGHEAASSVVCTFCKATRELTYVCEKCEVAAYCTLDCYRSDWHRHKFSCNLGRSTDATDYLVLACHDNELPLQEDVVNQYGFNCFVSGHDQWRLFKLYRRLVVDWGIDEDELRSAVKRNTLKEMLMFRCSQTRDPVMLIDMRWLENEERFGANGEGQDIASTLEAVQRELLSPGERKVPIAELRPREKIQALVFYTQIRNRFKPKVDEDNWISLGFCTAADLDSEQRLACVYEALVERCRFEEFWNAMVKSSMVELFSKYELGEQISHMRNFKRFMAIVQKWHESVWELKRFTRMNVADPARSVIVDYGFGNCKDPRQRMQLREMYQKYFEQGEDEMRLHEACVAGKLGSFLKTVLGSGVVSPDLVWNPYPLEKFPLMGMVVKSIIICPESSLDQVNAWVLEKGDEKKAKILTIPDAETGNAMRRIQERSAFLRTGLRKRYYTTSDGTVVEEFGVMG</sequence>
<dbReference type="GO" id="GO:0008270">
    <property type="term" value="F:zinc ion binding"/>
    <property type="evidence" value="ECO:0007669"/>
    <property type="project" value="UniProtKB-KW"/>
</dbReference>
<evidence type="ECO:0000256" key="4">
    <source>
        <dbReference type="PROSITE-ProRule" id="PRU00134"/>
    </source>
</evidence>
<dbReference type="Pfam" id="PF01753">
    <property type="entry name" value="zf-MYND"/>
    <property type="match status" value="1"/>
</dbReference>
<name>A0A395NIQ6_TRIAR</name>
<organism evidence="7 8">
    <name type="scientific">Trichoderma arundinaceum</name>
    <dbReference type="NCBI Taxonomy" id="490622"/>
    <lineage>
        <taxon>Eukaryota</taxon>
        <taxon>Fungi</taxon>
        <taxon>Dikarya</taxon>
        <taxon>Ascomycota</taxon>
        <taxon>Pezizomycotina</taxon>
        <taxon>Sordariomycetes</taxon>
        <taxon>Hypocreomycetidae</taxon>
        <taxon>Hypocreales</taxon>
        <taxon>Hypocreaceae</taxon>
        <taxon>Trichoderma</taxon>
    </lineage>
</organism>
<evidence type="ECO:0000256" key="5">
    <source>
        <dbReference type="SAM" id="MobiDB-lite"/>
    </source>
</evidence>
<dbReference type="PROSITE" id="PS01360">
    <property type="entry name" value="ZF_MYND_1"/>
    <property type="match status" value="1"/>
</dbReference>
<dbReference type="InterPro" id="IPR027796">
    <property type="entry name" value="OTT_1508_deam-like"/>
</dbReference>
<evidence type="ECO:0000313" key="8">
    <source>
        <dbReference type="Proteomes" id="UP000266272"/>
    </source>
</evidence>
<proteinExistence type="predicted"/>
<dbReference type="InterPro" id="IPR002893">
    <property type="entry name" value="Znf_MYND"/>
</dbReference>
<comment type="caution">
    <text evidence="7">The sequence shown here is derived from an EMBL/GenBank/DDBJ whole genome shotgun (WGS) entry which is preliminary data.</text>
</comment>
<dbReference type="GO" id="GO:0008483">
    <property type="term" value="F:transaminase activity"/>
    <property type="evidence" value="ECO:0007669"/>
    <property type="project" value="UniProtKB-KW"/>
</dbReference>
<accession>A0A395NIQ6</accession>
<evidence type="ECO:0000256" key="3">
    <source>
        <dbReference type="ARBA" id="ARBA00022833"/>
    </source>
</evidence>
<keyword evidence="8" id="KW-1185">Reference proteome</keyword>
<keyword evidence="7" id="KW-0032">Aminotransferase</keyword>
<feature type="region of interest" description="Disordered" evidence="5">
    <location>
        <begin position="457"/>
        <end position="489"/>
    </location>
</feature>
<evidence type="ECO:0000259" key="6">
    <source>
        <dbReference type="PROSITE" id="PS50865"/>
    </source>
</evidence>
<evidence type="ECO:0000256" key="2">
    <source>
        <dbReference type="ARBA" id="ARBA00022771"/>
    </source>
</evidence>
<reference evidence="7 8" key="1">
    <citation type="journal article" date="2018" name="PLoS Pathog.">
        <title>Evolution of structural diversity of trichothecenes, a family of toxins produced by plant pathogenic and entomopathogenic fungi.</title>
        <authorList>
            <person name="Proctor R.H."/>
            <person name="McCormick S.P."/>
            <person name="Kim H.S."/>
            <person name="Cardoza R.E."/>
            <person name="Stanley A.M."/>
            <person name="Lindo L."/>
            <person name="Kelly A."/>
            <person name="Brown D.W."/>
            <person name="Lee T."/>
            <person name="Vaughan M.M."/>
            <person name="Alexander N.J."/>
            <person name="Busman M."/>
            <person name="Gutierrez S."/>
        </authorList>
    </citation>
    <scope>NUCLEOTIDE SEQUENCE [LARGE SCALE GENOMIC DNA]</scope>
    <source>
        <strain evidence="7 8">IBT 40837</strain>
    </source>
</reference>
<dbReference type="AlphaFoldDB" id="A0A395NIQ6"/>
<dbReference type="SUPFAM" id="SSF144232">
    <property type="entry name" value="HIT/MYND zinc finger-like"/>
    <property type="match status" value="1"/>
</dbReference>
<gene>
    <name evidence="7" type="ORF">TARUN_6452</name>
</gene>
<keyword evidence="1" id="KW-0479">Metal-binding</keyword>
<dbReference type="Pfam" id="PF14441">
    <property type="entry name" value="OTT_1508_deam"/>
    <property type="match status" value="1"/>
</dbReference>
<dbReference type="STRING" id="490622.A0A395NIQ6"/>
<dbReference type="EMBL" id="PXOA01000413">
    <property type="protein sequence ID" value="RFU75794.1"/>
    <property type="molecule type" value="Genomic_DNA"/>
</dbReference>
<feature type="domain" description="MYND-type" evidence="6">
    <location>
        <begin position="505"/>
        <end position="543"/>
    </location>
</feature>
<keyword evidence="2 4" id="KW-0863">Zinc-finger</keyword>
<dbReference type="PROSITE" id="PS50865">
    <property type="entry name" value="ZF_MYND_2"/>
    <property type="match status" value="1"/>
</dbReference>
<dbReference type="Gene3D" id="6.10.140.2220">
    <property type="match status" value="1"/>
</dbReference>
<dbReference type="Proteomes" id="UP000266272">
    <property type="component" value="Unassembled WGS sequence"/>
</dbReference>
<evidence type="ECO:0000256" key="1">
    <source>
        <dbReference type="ARBA" id="ARBA00022723"/>
    </source>
</evidence>
<keyword evidence="7" id="KW-0808">Transferase</keyword>